<proteinExistence type="predicted"/>
<dbReference type="PROSITE" id="PS50977">
    <property type="entry name" value="HTH_TETR_2"/>
    <property type="match status" value="1"/>
</dbReference>
<sequence>MPRIIGDTLEEHRKKTRQQLFDALSRLLQTSTFESLTMAKIAQEAGVGRTAVYNHFQDKEALLLAFIAYETGQYSERLNHALAGVSSPIKMLRIYIREQLTLGSSYHLAPGLDLRRQVSNETSSELRLHAQIVENILRQILRKAINEGTLPPQNLPIAISMVNASLAGRSLPKDPIHREYLIHCIQAYVLRSLGASHTLAPLPNAKRFLGRRLDLDDNPFASREGEGMVISACPIHRAS</sequence>
<dbReference type="InterPro" id="IPR001647">
    <property type="entry name" value="HTH_TetR"/>
</dbReference>
<accession>A0AAJ1BBH9</accession>
<dbReference type="Pfam" id="PF00440">
    <property type="entry name" value="TetR_N"/>
    <property type="match status" value="1"/>
</dbReference>
<dbReference type="SUPFAM" id="SSF48498">
    <property type="entry name" value="Tetracyclin repressor-like, C-terminal domain"/>
    <property type="match status" value="1"/>
</dbReference>
<evidence type="ECO:0000313" key="7">
    <source>
        <dbReference type="Proteomes" id="UP001200537"/>
    </source>
</evidence>
<dbReference type="RefSeq" id="WP_024058297.1">
    <property type="nucleotide sequence ID" value="NZ_CBCTPO010000011.1"/>
</dbReference>
<evidence type="ECO:0000256" key="2">
    <source>
        <dbReference type="ARBA" id="ARBA00023125"/>
    </source>
</evidence>
<dbReference type="SUPFAM" id="SSF46689">
    <property type="entry name" value="Homeodomain-like"/>
    <property type="match status" value="1"/>
</dbReference>
<name>A0AAJ1BBH9_9ACTO</name>
<feature type="DNA-binding region" description="H-T-H motif" evidence="4">
    <location>
        <begin position="37"/>
        <end position="56"/>
    </location>
</feature>
<evidence type="ECO:0000313" key="6">
    <source>
        <dbReference type="EMBL" id="MCG4617576.1"/>
    </source>
</evidence>
<reference evidence="6" key="1">
    <citation type="submission" date="2022-01" db="EMBL/GenBank/DDBJ databases">
        <title>Collection of gut derived symbiotic bacterial strains cultured from healthy donors.</title>
        <authorList>
            <person name="Lin H."/>
            <person name="Kohout C."/>
            <person name="Waligurski E."/>
            <person name="Pamer E.G."/>
        </authorList>
    </citation>
    <scope>NUCLEOTIDE SEQUENCE</scope>
    <source>
        <strain evidence="6">DFI.7.46</strain>
    </source>
</reference>
<evidence type="ECO:0000259" key="5">
    <source>
        <dbReference type="PROSITE" id="PS50977"/>
    </source>
</evidence>
<dbReference type="AlphaFoldDB" id="A0AAJ1BBH9"/>
<keyword evidence="3" id="KW-0804">Transcription</keyword>
<dbReference type="GO" id="GO:0000976">
    <property type="term" value="F:transcription cis-regulatory region binding"/>
    <property type="evidence" value="ECO:0007669"/>
    <property type="project" value="TreeGrafter"/>
</dbReference>
<dbReference type="Gene3D" id="1.10.357.10">
    <property type="entry name" value="Tetracycline Repressor, domain 2"/>
    <property type="match status" value="1"/>
</dbReference>
<keyword evidence="1" id="KW-0805">Transcription regulation</keyword>
<protein>
    <submittedName>
        <fullName evidence="6">TetR/AcrR family transcriptional regulator</fullName>
    </submittedName>
</protein>
<dbReference type="EMBL" id="JAKNHJ010000005">
    <property type="protein sequence ID" value="MCG4617576.1"/>
    <property type="molecule type" value="Genomic_DNA"/>
</dbReference>
<gene>
    <name evidence="6" type="ORF">L0M99_03565</name>
</gene>
<dbReference type="InterPro" id="IPR036271">
    <property type="entry name" value="Tet_transcr_reg_TetR-rel_C_sf"/>
</dbReference>
<dbReference type="PANTHER" id="PTHR30055">
    <property type="entry name" value="HTH-TYPE TRANSCRIPTIONAL REGULATOR RUTR"/>
    <property type="match status" value="1"/>
</dbReference>
<dbReference type="InterPro" id="IPR009057">
    <property type="entry name" value="Homeodomain-like_sf"/>
</dbReference>
<evidence type="ECO:0000256" key="4">
    <source>
        <dbReference type="PROSITE-ProRule" id="PRU00335"/>
    </source>
</evidence>
<dbReference type="PANTHER" id="PTHR30055:SF234">
    <property type="entry name" value="HTH-TYPE TRANSCRIPTIONAL REGULATOR BETI"/>
    <property type="match status" value="1"/>
</dbReference>
<organism evidence="6 7">
    <name type="scientific">Varibaculum cambriense</name>
    <dbReference type="NCBI Taxonomy" id="184870"/>
    <lineage>
        <taxon>Bacteria</taxon>
        <taxon>Bacillati</taxon>
        <taxon>Actinomycetota</taxon>
        <taxon>Actinomycetes</taxon>
        <taxon>Actinomycetales</taxon>
        <taxon>Actinomycetaceae</taxon>
        <taxon>Varibaculum</taxon>
    </lineage>
</organism>
<evidence type="ECO:0000256" key="1">
    <source>
        <dbReference type="ARBA" id="ARBA00023015"/>
    </source>
</evidence>
<comment type="caution">
    <text evidence="6">The sequence shown here is derived from an EMBL/GenBank/DDBJ whole genome shotgun (WGS) entry which is preliminary data.</text>
</comment>
<dbReference type="Proteomes" id="UP001200537">
    <property type="component" value="Unassembled WGS sequence"/>
</dbReference>
<feature type="domain" description="HTH tetR-type" evidence="5">
    <location>
        <begin position="14"/>
        <end position="74"/>
    </location>
</feature>
<dbReference type="GO" id="GO:0003700">
    <property type="term" value="F:DNA-binding transcription factor activity"/>
    <property type="evidence" value="ECO:0007669"/>
    <property type="project" value="TreeGrafter"/>
</dbReference>
<dbReference type="InterPro" id="IPR050109">
    <property type="entry name" value="HTH-type_TetR-like_transc_reg"/>
</dbReference>
<evidence type="ECO:0000256" key="3">
    <source>
        <dbReference type="ARBA" id="ARBA00023163"/>
    </source>
</evidence>
<keyword evidence="2 4" id="KW-0238">DNA-binding</keyword>